<dbReference type="OrthoDB" id="5949570at2759"/>
<dbReference type="SUPFAM" id="SSF47781">
    <property type="entry name" value="RuvA domain 2-like"/>
    <property type="match status" value="1"/>
</dbReference>
<accession>A0A482VXP2</accession>
<dbReference type="EMBL" id="QDEB01050500">
    <property type="protein sequence ID" value="RZC37662.1"/>
    <property type="molecule type" value="Genomic_DNA"/>
</dbReference>
<protein>
    <submittedName>
        <fullName evidence="1">Uncharacterized protein</fullName>
    </submittedName>
</protein>
<dbReference type="InterPro" id="IPR039150">
    <property type="entry name" value="TEFM"/>
</dbReference>
<dbReference type="InterPro" id="IPR010994">
    <property type="entry name" value="RuvA_2-like"/>
</dbReference>
<gene>
    <name evidence="1" type="ORF">BDFB_002825</name>
</gene>
<comment type="caution">
    <text evidence="1">The sequence shown here is derived from an EMBL/GenBank/DDBJ whole genome shotgun (WGS) entry which is preliminary data.</text>
</comment>
<dbReference type="PANTHER" id="PTHR21053:SF2">
    <property type="entry name" value="TRANSCRIPTION ELONGATION FACTOR, MITOCHONDRIAL"/>
    <property type="match status" value="1"/>
</dbReference>
<dbReference type="AlphaFoldDB" id="A0A482VXP2"/>
<dbReference type="Proteomes" id="UP000292052">
    <property type="component" value="Unassembled WGS sequence"/>
</dbReference>
<dbReference type="GO" id="GO:0006392">
    <property type="term" value="P:transcription elongation by mitochondrial RNA polymerase"/>
    <property type="evidence" value="ECO:0007669"/>
    <property type="project" value="InterPro"/>
</dbReference>
<name>A0A482VXP2_ASBVE</name>
<dbReference type="PANTHER" id="PTHR21053">
    <property type="entry name" value="TRANSCRIPTION ELONGATION FACTOR, MITOCHONDRIAL"/>
    <property type="match status" value="1"/>
</dbReference>
<organism evidence="1 2">
    <name type="scientific">Asbolus verrucosus</name>
    <name type="common">Desert ironclad beetle</name>
    <dbReference type="NCBI Taxonomy" id="1661398"/>
    <lineage>
        <taxon>Eukaryota</taxon>
        <taxon>Metazoa</taxon>
        <taxon>Ecdysozoa</taxon>
        <taxon>Arthropoda</taxon>
        <taxon>Hexapoda</taxon>
        <taxon>Insecta</taxon>
        <taxon>Pterygota</taxon>
        <taxon>Neoptera</taxon>
        <taxon>Endopterygota</taxon>
        <taxon>Coleoptera</taxon>
        <taxon>Polyphaga</taxon>
        <taxon>Cucujiformia</taxon>
        <taxon>Tenebrionidae</taxon>
        <taxon>Pimeliinae</taxon>
        <taxon>Asbolus</taxon>
    </lineage>
</organism>
<feature type="non-terminal residue" evidence="1">
    <location>
        <position position="1"/>
    </location>
</feature>
<dbReference type="GO" id="GO:0030337">
    <property type="term" value="F:DNA polymerase processivity factor activity"/>
    <property type="evidence" value="ECO:0007669"/>
    <property type="project" value="TreeGrafter"/>
</dbReference>
<evidence type="ECO:0000313" key="2">
    <source>
        <dbReference type="Proteomes" id="UP000292052"/>
    </source>
</evidence>
<sequence>LKVSQTKINSLESYKKKKGPFKSLNELLEVDGLGVKVLEKLCQQIISDKPDENIKKASNGSKKMKQFLVPPLSSEIAISSAVGIHIAPMGVSWAKLHNSENKLECWGYQDFINLPKKMFPMDTFKLAMHILNNLPVGDVYVFEGTSNMGLQGQKQPSTVTSYTQQIELSSMLLALINTSSTHNTNFKNIDKDETEILNSVYFLRSKLPARLFKTLVGNECVSSTTTILQLLDSSVLEEFTLPCTPITLDKKIKNDYLSQSSAHKELLGQALMLTIAFTDLCVKRNSLSLNAVVPKKK</sequence>
<feature type="non-terminal residue" evidence="1">
    <location>
        <position position="297"/>
    </location>
</feature>
<dbReference type="GO" id="GO:0042645">
    <property type="term" value="C:mitochondrial nucleoid"/>
    <property type="evidence" value="ECO:0007669"/>
    <property type="project" value="TreeGrafter"/>
</dbReference>
<dbReference type="STRING" id="1661398.A0A482VXP2"/>
<keyword evidence="2" id="KW-1185">Reference proteome</keyword>
<evidence type="ECO:0000313" key="1">
    <source>
        <dbReference type="EMBL" id="RZC37662.1"/>
    </source>
</evidence>
<proteinExistence type="predicted"/>
<reference evidence="1 2" key="1">
    <citation type="submission" date="2017-03" db="EMBL/GenBank/DDBJ databases">
        <title>Genome of the blue death feigning beetle - Asbolus verrucosus.</title>
        <authorList>
            <person name="Rider S.D."/>
        </authorList>
    </citation>
    <scope>NUCLEOTIDE SEQUENCE [LARGE SCALE GENOMIC DNA]</scope>
    <source>
        <strain evidence="1">Butters</strain>
        <tissue evidence="1">Head and leg muscle</tissue>
    </source>
</reference>